<feature type="binding site" evidence="2">
    <location>
        <position position="50"/>
    </location>
    <ligand>
        <name>substrate</name>
    </ligand>
</feature>
<keyword evidence="2" id="KW-0067">ATP-binding</keyword>
<evidence type="ECO:0000313" key="6">
    <source>
        <dbReference type="Proteomes" id="UP000297737"/>
    </source>
</evidence>
<feature type="binding site" evidence="2">
    <location>
        <position position="71"/>
    </location>
    <ligand>
        <name>Mg(2+)</name>
        <dbReference type="ChEBI" id="CHEBI:18420"/>
        <label>4</label>
    </ligand>
</feature>
<protein>
    <recommendedName>
        <fullName evidence="2">Thiamine-monophosphate kinase</fullName>
        <shortName evidence="2">TMP kinase</shortName>
        <shortName evidence="2">Thiamine-phosphate kinase</shortName>
        <ecNumber evidence="2">2.7.4.16</ecNumber>
    </recommendedName>
</protein>
<dbReference type="EC" id="2.7.4.16" evidence="2"/>
<comment type="caution">
    <text evidence="5">The sequence shown here is derived from an EMBL/GenBank/DDBJ whole genome shotgun (WGS) entry which is preliminary data.</text>
</comment>
<evidence type="ECO:0000259" key="3">
    <source>
        <dbReference type="Pfam" id="PF00586"/>
    </source>
</evidence>
<dbReference type="Gene3D" id="3.90.650.10">
    <property type="entry name" value="PurM-like C-terminal domain"/>
    <property type="match status" value="1"/>
</dbReference>
<feature type="domain" description="PurM-like N-terminal" evidence="3">
    <location>
        <begin position="25"/>
        <end position="137"/>
    </location>
</feature>
<evidence type="ECO:0000256" key="2">
    <source>
        <dbReference type="HAMAP-Rule" id="MF_02128"/>
    </source>
</evidence>
<feature type="binding site" evidence="2">
    <location>
        <position position="26"/>
    </location>
    <ligand>
        <name>Mg(2+)</name>
        <dbReference type="ChEBI" id="CHEBI:18420"/>
        <label>3</label>
    </ligand>
</feature>
<feature type="binding site" evidence="2">
    <location>
        <position position="41"/>
    </location>
    <ligand>
        <name>Mg(2+)</name>
        <dbReference type="ChEBI" id="CHEBI:18420"/>
        <label>4</label>
    </ligand>
</feature>
<dbReference type="RefSeq" id="WP_135246943.1">
    <property type="nucleotide sequence ID" value="NZ_SIHO01000003.1"/>
</dbReference>
<keyword evidence="1 2" id="KW-0784">Thiamine biosynthesis</keyword>
<keyword evidence="2 5" id="KW-0808">Transferase</keyword>
<sequence length="313" mass="32400">MRERDLIAQLLAPLAMHKAARGLADDGAVWLPPLGRELVLTHDTLAAGVHYLPDDPPSDVAWKLLATNLSDLAAKGATPSGMLLSLGLSAAEDEAWLRGFVSGLARGLERWNVALFGGDTISGLAQAVLGLTAIGHVEPGMARARSGARAGDLLWVSGSIGDAGLGLAVAQGRLPHDKYLLNRFRRPEPRLGLGAALSPVVHAMMDVSDGVLIDAQRMAAASGLAVTVNLAALPLSDAAAAHTPDDAARLQRATAGDDYELLFAAPADADIAALAALHRLPLTCIGAFEAGAGLRVRASNGADCTPDRLGWEH</sequence>
<accession>A0A4Y9ELM8</accession>
<dbReference type="Pfam" id="PF00586">
    <property type="entry name" value="AIRS"/>
    <property type="match status" value="1"/>
</dbReference>
<dbReference type="PIRSF" id="PIRSF005303">
    <property type="entry name" value="Thiam_monoph_kin"/>
    <property type="match status" value="1"/>
</dbReference>
<keyword evidence="2" id="KW-0479">Metal-binding</keyword>
<keyword evidence="2" id="KW-0547">Nucleotide-binding</keyword>
<name>A0A4Y9ELM8_9SPHN</name>
<feature type="binding site" evidence="2">
    <location>
        <position position="43"/>
    </location>
    <ligand>
        <name>Mg(2+)</name>
        <dbReference type="ChEBI" id="CHEBI:18420"/>
        <label>2</label>
    </ligand>
</feature>
<dbReference type="AlphaFoldDB" id="A0A4Y9ELM8"/>
<organism evidence="5 6">
    <name type="scientific">Glacieibacterium arshaanense</name>
    <dbReference type="NCBI Taxonomy" id="2511025"/>
    <lineage>
        <taxon>Bacteria</taxon>
        <taxon>Pseudomonadati</taxon>
        <taxon>Pseudomonadota</taxon>
        <taxon>Alphaproteobacteria</taxon>
        <taxon>Sphingomonadales</taxon>
        <taxon>Sphingosinicellaceae</taxon>
        <taxon>Glacieibacterium</taxon>
    </lineage>
</organism>
<dbReference type="InterPro" id="IPR006283">
    <property type="entry name" value="ThiL-like"/>
</dbReference>
<feature type="binding site" evidence="2">
    <location>
        <position position="209"/>
    </location>
    <ligand>
        <name>Mg(2+)</name>
        <dbReference type="ChEBI" id="CHEBI:18420"/>
        <label>5</label>
    </ligand>
</feature>
<dbReference type="InterPro" id="IPR010918">
    <property type="entry name" value="PurM-like_C_dom"/>
</dbReference>
<dbReference type="GO" id="GO:0009229">
    <property type="term" value="P:thiamine diphosphate biosynthetic process"/>
    <property type="evidence" value="ECO:0007669"/>
    <property type="project" value="UniProtKB-UniRule"/>
</dbReference>
<dbReference type="NCBIfam" id="TIGR01379">
    <property type="entry name" value="thiL"/>
    <property type="match status" value="1"/>
</dbReference>
<dbReference type="Gene3D" id="3.30.1330.10">
    <property type="entry name" value="PurM-like, N-terminal domain"/>
    <property type="match status" value="1"/>
</dbReference>
<comment type="catalytic activity">
    <reaction evidence="2">
        <text>thiamine phosphate + ATP = thiamine diphosphate + ADP</text>
        <dbReference type="Rhea" id="RHEA:15913"/>
        <dbReference type="ChEBI" id="CHEBI:30616"/>
        <dbReference type="ChEBI" id="CHEBI:37575"/>
        <dbReference type="ChEBI" id="CHEBI:58937"/>
        <dbReference type="ChEBI" id="CHEBI:456216"/>
        <dbReference type="EC" id="2.7.4.16"/>
    </reaction>
</comment>
<comment type="miscellaneous">
    <text evidence="2">Reaction mechanism of ThiL seems to utilize a direct, inline transfer of the gamma-phosphate of ATP to TMP rather than a phosphorylated enzyme intermediate.</text>
</comment>
<dbReference type="CDD" id="cd02194">
    <property type="entry name" value="ThiL"/>
    <property type="match status" value="1"/>
</dbReference>
<dbReference type="GO" id="GO:0009228">
    <property type="term" value="P:thiamine biosynthetic process"/>
    <property type="evidence" value="ECO:0007669"/>
    <property type="project" value="UniProtKB-KW"/>
</dbReference>
<dbReference type="SUPFAM" id="SSF55326">
    <property type="entry name" value="PurM N-terminal domain-like"/>
    <property type="match status" value="1"/>
</dbReference>
<dbReference type="Pfam" id="PF02769">
    <property type="entry name" value="AIRS_C"/>
    <property type="match status" value="1"/>
</dbReference>
<reference evidence="5 6" key="1">
    <citation type="submission" date="2019-02" db="EMBL/GenBank/DDBJ databases">
        <title>Polymorphobacter sp. isolated from the lake at the Tibet of China.</title>
        <authorList>
            <person name="Li A."/>
        </authorList>
    </citation>
    <scope>NUCLEOTIDE SEQUENCE [LARGE SCALE GENOMIC DNA]</scope>
    <source>
        <strain evidence="5 6">DJ1R-1</strain>
    </source>
</reference>
<dbReference type="GO" id="GO:0009030">
    <property type="term" value="F:thiamine-phosphate kinase activity"/>
    <property type="evidence" value="ECO:0007669"/>
    <property type="project" value="UniProtKB-UniRule"/>
</dbReference>
<feature type="binding site" evidence="2">
    <location>
        <position position="145"/>
    </location>
    <ligand>
        <name>ATP</name>
        <dbReference type="ChEBI" id="CHEBI:30616"/>
    </ligand>
</feature>
<gene>
    <name evidence="2 5" type="primary">thiL</name>
    <name evidence="5" type="ORF">EUV02_14270</name>
</gene>
<keyword evidence="6" id="KW-1185">Reference proteome</keyword>
<dbReference type="InterPro" id="IPR036676">
    <property type="entry name" value="PurM-like_C_sf"/>
</dbReference>
<evidence type="ECO:0000259" key="4">
    <source>
        <dbReference type="Pfam" id="PF02769"/>
    </source>
</evidence>
<feature type="binding site" evidence="2">
    <location>
        <position position="119"/>
    </location>
    <ligand>
        <name>Mg(2+)</name>
        <dbReference type="ChEBI" id="CHEBI:18420"/>
        <label>1</label>
    </ligand>
</feature>
<feature type="binding site" evidence="2">
    <location>
        <position position="43"/>
    </location>
    <ligand>
        <name>Mg(2+)</name>
        <dbReference type="ChEBI" id="CHEBI:18420"/>
        <label>1</label>
    </ligand>
</feature>
<dbReference type="EMBL" id="SIHO01000003">
    <property type="protein sequence ID" value="TFU01439.1"/>
    <property type="molecule type" value="Genomic_DNA"/>
</dbReference>
<dbReference type="HAMAP" id="MF_02128">
    <property type="entry name" value="TMP_kinase"/>
    <property type="match status" value="1"/>
</dbReference>
<feature type="binding site" evidence="2">
    <location>
        <begin position="118"/>
        <end position="119"/>
    </location>
    <ligand>
        <name>ATP</name>
        <dbReference type="ChEBI" id="CHEBI:30616"/>
    </ligand>
</feature>
<keyword evidence="2" id="KW-0460">Magnesium</keyword>
<feature type="domain" description="PurM-like C-terminal" evidence="4">
    <location>
        <begin position="149"/>
        <end position="297"/>
    </location>
</feature>
<feature type="binding site" evidence="2">
    <location>
        <position position="71"/>
    </location>
    <ligand>
        <name>Mg(2+)</name>
        <dbReference type="ChEBI" id="CHEBI:18420"/>
        <label>3</label>
    </ligand>
</feature>
<evidence type="ECO:0000256" key="1">
    <source>
        <dbReference type="ARBA" id="ARBA00022977"/>
    </source>
</evidence>
<comment type="caution">
    <text evidence="2">Lacks conserved residue(s) required for the propagation of feature annotation.</text>
</comment>
<dbReference type="PANTHER" id="PTHR30270:SF0">
    <property type="entry name" value="THIAMINE-MONOPHOSPHATE KINASE"/>
    <property type="match status" value="1"/>
</dbReference>
<dbReference type="GO" id="GO:0000287">
    <property type="term" value="F:magnesium ion binding"/>
    <property type="evidence" value="ECO:0007669"/>
    <property type="project" value="UniProtKB-UniRule"/>
</dbReference>
<dbReference type="Proteomes" id="UP000297737">
    <property type="component" value="Unassembled WGS sequence"/>
</dbReference>
<evidence type="ECO:0000313" key="5">
    <source>
        <dbReference type="EMBL" id="TFU01439.1"/>
    </source>
</evidence>
<dbReference type="OrthoDB" id="9802811at2"/>
<feature type="binding site" evidence="2">
    <location>
        <position position="26"/>
    </location>
    <ligand>
        <name>Mg(2+)</name>
        <dbReference type="ChEBI" id="CHEBI:18420"/>
        <label>4</label>
    </ligand>
</feature>
<dbReference type="SUPFAM" id="SSF56042">
    <property type="entry name" value="PurM C-terminal domain-like"/>
    <property type="match status" value="1"/>
</dbReference>
<dbReference type="UniPathway" id="UPA00060">
    <property type="reaction ID" value="UER00142"/>
</dbReference>
<comment type="similarity">
    <text evidence="2">Belongs to the thiamine-monophosphate kinase family.</text>
</comment>
<feature type="binding site" evidence="2">
    <location>
        <position position="257"/>
    </location>
    <ligand>
        <name>substrate</name>
    </ligand>
</feature>
<feature type="binding site" evidence="2">
    <location>
        <position position="71"/>
    </location>
    <ligand>
        <name>Mg(2+)</name>
        <dbReference type="ChEBI" id="CHEBI:18420"/>
        <label>2</label>
    </ligand>
</feature>
<dbReference type="InterPro" id="IPR016188">
    <property type="entry name" value="PurM-like_N"/>
</dbReference>
<dbReference type="PANTHER" id="PTHR30270">
    <property type="entry name" value="THIAMINE-MONOPHOSPHATE KINASE"/>
    <property type="match status" value="1"/>
</dbReference>
<feature type="binding site" evidence="2">
    <location>
        <position position="208"/>
    </location>
    <ligand>
        <name>ATP</name>
        <dbReference type="ChEBI" id="CHEBI:30616"/>
    </ligand>
</feature>
<dbReference type="InterPro" id="IPR036921">
    <property type="entry name" value="PurM-like_N_sf"/>
</dbReference>
<keyword evidence="2 5" id="KW-0418">Kinase</keyword>
<feature type="binding site" evidence="2">
    <location>
        <position position="206"/>
    </location>
    <ligand>
        <name>Mg(2+)</name>
        <dbReference type="ChEBI" id="CHEBI:18420"/>
        <label>3</label>
    </ligand>
</feature>
<proteinExistence type="inferred from homology"/>
<comment type="pathway">
    <text evidence="2">Cofactor biosynthesis; thiamine diphosphate biosynthesis; thiamine diphosphate from thiamine phosphate: step 1/1.</text>
</comment>
<comment type="function">
    <text evidence="2">Catalyzes the ATP-dependent phosphorylation of thiamine-monophosphate (TMP) to form thiamine-pyrophosphate (TPP), the active form of vitamin B1.</text>
</comment>
<dbReference type="GO" id="GO:0005524">
    <property type="term" value="F:ATP binding"/>
    <property type="evidence" value="ECO:0007669"/>
    <property type="project" value="UniProtKB-UniRule"/>
</dbReference>